<keyword evidence="2" id="KW-1185">Reference proteome</keyword>
<feature type="region of interest" description="Disordered" evidence="1">
    <location>
        <begin position="1"/>
        <end position="22"/>
    </location>
</feature>
<sequence>MHSVISLGSQEKQRKGKKITKITKDLVESPSLEQAGRLHLDPAEVEHPFSSRASLHAARTRATVPPADKEPLRPSARRFSEAATAPRSQSTARGVSVNCNVVAAVQKTVRLISGASSRRLLTRFLRDKAVLAERGRWTGPRRMCFSRASRRSFGGRGCGARSPPRKKTRFREVGASGRESGRVAALLLFWNVAAAVPPGRFVRSTKKRAESTADELTRFRKFMIGARAYDLPWQQSFGGAEGKVTLGDASGSVDDLWILELSWIRDDFETTLLFLTFLRYPLEDPEFVIRYISCIRLFQLQFHPQLSICCPRRLLVRRDSSTPYFTFDAPKPERARPHPLLRSRHRRRRDASRTQTRPPAVTIPRQLSNSGFAAINQRRRLSRKAKTAWLPRLRPIPGVRFLHENSARNGNSQGERGSGGANKPGGSCRAGHVKGLFAGGEGFGENSEFENRKTGSGLSDVTRRDVGTELGKGVAMPQTLASEKIAIGRRVDRFRDSGVPPERVLEARLGVGLGEVGIMAEMVDSNRVFWIHISKSNLINGSIQNPKGVTYGISKCKASIKFTKKSFFDPYQIITNLLHGEVSILLVITAFDPTITALFSKGTKNVEILEVPSLQSSALTGNMLEDIGPLRRVLLAGHRTQTIPDPPRHRRRPPQDALCSEVGASRERSLRVFAAAPLLGVEPFFPKGRRGGELCKWRSKVVVECCGSRTTARGDPAGTAAVLGKWPGRVGRTAECTEGALGDLWGDERGRQKDADDNGQQRTWRDDESSPTLGGTKRWPPHASDVTL</sequence>
<feature type="compositionally biased region" description="Polar residues" evidence="1">
    <location>
        <begin position="1"/>
        <end position="10"/>
    </location>
</feature>
<proteinExistence type="predicted"/>
<name>A0A1I7Y4W3_9BILA</name>
<feature type="region of interest" description="Disordered" evidence="1">
    <location>
        <begin position="155"/>
        <end position="174"/>
    </location>
</feature>
<feature type="region of interest" description="Disordered" evidence="1">
    <location>
        <begin position="326"/>
        <end position="369"/>
    </location>
</feature>
<feature type="compositionally biased region" description="Basic and acidic residues" evidence="1">
    <location>
        <begin position="746"/>
        <end position="756"/>
    </location>
</feature>
<feature type="compositionally biased region" description="Basic residues" evidence="1">
    <location>
        <begin position="337"/>
        <end position="350"/>
    </location>
</feature>
<feature type="region of interest" description="Disordered" evidence="1">
    <location>
        <begin position="404"/>
        <end position="428"/>
    </location>
</feature>
<organism evidence="2 3">
    <name type="scientific">Steinernema glaseri</name>
    <dbReference type="NCBI Taxonomy" id="37863"/>
    <lineage>
        <taxon>Eukaryota</taxon>
        <taxon>Metazoa</taxon>
        <taxon>Ecdysozoa</taxon>
        <taxon>Nematoda</taxon>
        <taxon>Chromadorea</taxon>
        <taxon>Rhabditida</taxon>
        <taxon>Tylenchina</taxon>
        <taxon>Panagrolaimomorpha</taxon>
        <taxon>Strongyloidoidea</taxon>
        <taxon>Steinernematidae</taxon>
        <taxon>Steinernema</taxon>
    </lineage>
</organism>
<dbReference type="WBParaSite" id="L893_g12643.t1">
    <property type="protein sequence ID" value="L893_g12643.t1"/>
    <property type="gene ID" value="L893_g12643"/>
</dbReference>
<evidence type="ECO:0000313" key="2">
    <source>
        <dbReference type="Proteomes" id="UP000095287"/>
    </source>
</evidence>
<dbReference type="Proteomes" id="UP000095287">
    <property type="component" value="Unplaced"/>
</dbReference>
<accession>A0A1I7Y4W3</accession>
<evidence type="ECO:0000313" key="3">
    <source>
        <dbReference type="WBParaSite" id="L893_g12643.t1"/>
    </source>
</evidence>
<feature type="region of interest" description="Disordered" evidence="1">
    <location>
        <begin position="50"/>
        <end position="93"/>
    </location>
</feature>
<dbReference type="AlphaFoldDB" id="A0A1I7Y4W3"/>
<reference evidence="3" key="1">
    <citation type="submission" date="2016-11" db="UniProtKB">
        <authorList>
            <consortium name="WormBaseParasite"/>
        </authorList>
    </citation>
    <scope>IDENTIFICATION</scope>
</reference>
<feature type="region of interest" description="Disordered" evidence="1">
    <location>
        <begin position="741"/>
        <end position="788"/>
    </location>
</feature>
<evidence type="ECO:0000256" key="1">
    <source>
        <dbReference type="SAM" id="MobiDB-lite"/>
    </source>
</evidence>
<protein>
    <submittedName>
        <fullName evidence="3">Protein kinase domain-containing protein</fullName>
    </submittedName>
</protein>